<accession>A0A7J8YSN9</accession>
<reference evidence="1 2" key="1">
    <citation type="journal article" date="2019" name="Genome Biol. Evol.">
        <title>Insights into the evolution of the New World diploid cottons (Gossypium, subgenus Houzingenia) based on genome sequencing.</title>
        <authorList>
            <person name="Grover C.E."/>
            <person name="Arick M.A. 2nd"/>
            <person name="Thrash A."/>
            <person name="Conover J.L."/>
            <person name="Sanders W.S."/>
            <person name="Peterson D.G."/>
            <person name="Frelichowski J.E."/>
            <person name="Scheffler J.A."/>
            <person name="Scheffler B.E."/>
            <person name="Wendel J.F."/>
        </authorList>
    </citation>
    <scope>NUCLEOTIDE SEQUENCE [LARGE SCALE GENOMIC DNA]</scope>
    <source>
        <strain evidence="1">185</strain>
        <tissue evidence="1">Leaf</tissue>
    </source>
</reference>
<dbReference type="AlphaFoldDB" id="A0A7J8YSN9"/>
<name>A0A7J8YSN9_GOSAI</name>
<comment type="caution">
    <text evidence="1">The sequence shown here is derived from an EMBL/GenBank/DDBJ whole genome shotgun (WGS) entry which is preliminary data.</text>
</comment>
<gene>
    <name evidence="1" type="ORF">Goari_022222</name>
</gene>
<dbReference type="EMBL" id="JABFAA010349036">
    <property type="protein sequence ID" value="MBA0702094.1"/>
    <property type="molecule type" value="Genomic_DNA"/>
</dbReference>
<evidence type="ECO:0000313" key="1">
    <source>
        <dbReference type="EMBL" id="MBA0702094.1"/>
    </source>
</evidence>
<sequence>MIERELSYEHHFVGTFLTSSIVNFQAMKSTLANQQFGWAIKEIMRVNMRIDVRKLIKRRKSLTLPTGKTVFVHFEGRELRSIWRSYSKFSSYYKWCGQRLASGIVGLLSRDQAVFDTKIVGYKEEKNNPICSSDGLKRPQVQSVASGVSTKEDSIEVLGTLLQVPNSSRSAGLAKQASQAQ</sequence>
<evidence type="ECO:0000313" key="2">
    <source>
        <dbReference type="Proteomes" id="UP000593577"/>
    </source>
</evidence>
<dbReference type="Proteomes" id="UP000593577">
    <property type="component" value="Unassembled WGS sequence"/>
</dbReference>
<keyword evidence="2" id="KW-1185">Reference proteome</keyword>
<proteinExistence type="predicted"/>
<protein>
    <submittedName>
        <fullName evidence="1">Uncharacterized protein</fullName>
    </submittedName>
</protein>
<organism evidence="1 2">
    <name type="scientific">Gossypium aridum</name>
    <name type="common">American cotton</name>
    <name type="synonym">Erioxylum aridum</name>
    <dbReference type="NCBI Taxonomy" id="34290"/>
    <lineage>
        <taxon>Eukaryota</taxon>
        <taxon>Viridiplantae</taxon>
        <taxon>Streptophyta</taxon>
        <taxon>Embryophyta</taxon>
        <taxon>Tracheophyta</taxon>
        <taxon>Spermatophyta</taxon>
        <taxon>Magnoliopsida</taxon>
        <taxon>eudicotyledons</taxon>
        <taxon>Gunneridae</taxon>
        <taxon>Pentapetalae</taxon>
        <taxon>rosids</taxon>
        <taxon>malvids</taxon>
        <taxon>Malvales</taxon>
        <taxon>Malvaceae</taxon>
        <taxon>Malvoideae</taxon>
        <taxon>Gossypium</taxon>
    </lineage>
</organism>